<dbReference type="AlphaFoldDB" id="A0A8H6SLU7"/>
<dbReference type="Proteomes" id="UP000636479">
    <property type="component" value="Unassembled WGS sequence"/>
</dbReference>
<protein>
    <submittedName>
        <fullName evidence="1">Bacteriocin-protection protein</fullName>
    </submittedName>
</protein>
<gene>
    <name evidence="1" type="ORF">MIND_00665200</name>
</gene>
<dbReference type="OrthoDB" id="10263401at2759"/>
<dbReference type="GeneID" id="59345888"/>
<organism evidence="1 2">
    <name type="scientific">Mycena indigotica</name>
    <dbReference type="NCBI Taxonomy" id="2126181"/>
    <lineage>
        <taxon>Eukaryota</taxon>
        <taxon>Fungi</taxon>
        <taxon>Dikarya</taxon>
        <taxon>Basidiomycota</taxon>
        <taxon>Agaricomycotina</taxon>
        <taxon>Agaricomycetes</taxon>
        <taxon>Agaricomycetidae</taxon>
        <taxon>Agaricales</taxon>
        <taxon>Marasmiineae</taxon>
        <taxon>Mycenaceae</taxon>
        <taxon>Mycena</taxon>
    </lineage>
</organism>
<sequence length="211" mass="23914">MARQNKRAIASTSSSAAPGTSFDNALYFASPAAFNDWLAAHYNTHTELFVGFHKKHTGNQTMTWSESVDEALCWGWIDGHARSVDANRTARRFTPRAKKSHWSRVNVDKFAALETAGRIHEPGRAAFARRTEDNTAQAYFERQAHTLSDEFAARLAANSEASEYLEGRAAGYRRQVYDWVMSAKRPETQERRLTELIDSSAQQIDVKPFRR</sequence>
<dbReference type="Pfam" id="PF13376">
    <property type="entry name" value="OmdA"/>
    <property type="match status" value="1"/>
</dbReference>
<evidence type="ECO:0000313" key="2">
    <source>
        <dbReference type="Proteomes" id="UP000636479"/>
    </source>
</evidence>
<evidence type="ECO:0000313" key="1">
    <source>
        <dbReference type="EMBL" id="KAF7301016.1"/>
    </source>
</evidence>
<name>A0A8H6SLU7_9AGAR</name>
<dbReference type="RefSeq" id="XP_037219016.1">
    <property type="nucleotide sequence ID" value="XM_037363372.1"/>
</dbReference>
<keyword evidence="2" id="KW-1185">Reference proteome</keyword>
<proteinExistence type="predicted"/>
<comment type="caution">
    <text evidence="1">The sequence shown here is derived from an EMBL/GenBank/DDBJ whole genome shotgun (WGS) entry which is preliminary data.</text>
</comment>
<reference evidence="1" key="1">
    <citation type="submission" date="2020-05" db="EMBL/GenBank/DDBJ databases">
        <title>Mycena genomes resolve the evolution of fungal bioluminescence.</title>
        <authorList>
            <person name="Tsai I.J."/>
        </authorList>
    </citation>
    <scope>NUCLEOTIDE SEQUENCE</scope>
    <source>
        <strain evidence="1">171206Taipei</strain>
    </source>
</reference>
<accession>A0A8H6SLU7</accession>
<dbReference type="EMBL" id="JACAZF010000006">
    <property type="protein sequence ID" value="KAF7301016.1"/>
    <property type="molecule type" value="Genomic_DNA"/>
</dbReference>